<keyword evidence="2" id="KW-0472">Membrane</keyword>
<gene>
    <name evidence="3" type="ORF">IFM89_023883</name>
</gene>
<evidence type="ECO:0000256" key="1">
    <source>
        <dbReference type="SAM" id="MobiDB-lite"/>
    </source>
</evidence>
<proteinExistence type="predicted"/>
<dbReference type="Proteomes" id="UP000631114">
    <property type="component" value="Unassembled WGS sequence"/>
</dbReference>
<feature type="region of interest" description="Disordered" evidence="1">
    <location>
        <begin position="1"/>
        <end position="31"/>
    </location>
</feature>
<evidence type="ECO:0000313" key="4">
    <source>
        <dbReference type="Proteomes" id="UP000631114"/>
    </source>
</evidence>
<dbReference type="AlphaFoldDB" id="A0A835IDD3"/>
<keyword evidence="4" id="KW-1185">Reference proteome</keyword>
<comment type="caution">
    <text evidence="3">The sequence shown here is derived from an EMBL/GenBank/DDBJ whole genome shotgun (WGS) entry which is preliminary data.</text>
</comment>
<sequence length="96" mass="10499">MMNGRKTTPDVGIQMPETKVSATESVTMSGPLMSNATDRKLLRKTDVAHVLLRLMCLLSSVLAVAVMATSEEKANITIYGFSLPVYSKWSFAPSFE</sequence>
<dbReference type="OrthoDB" id="1918787at2759"/>
<accession>A0A835IDD3</accession>
<reference evidence="3 4" key="1">
    <citation type="submission" date="2020-10" db="EMBL/GenBank/DDBJ databases">
        <title>The Coptis chinensis genome and diversification of protoberbering-type alkaloids.</title>
        <authorList>
            <person name="Wang B."/>
            <person name="Shu S."/>
            <person name="Song C."/>
            <person name="Liu Y."/>
        </authorList>
    </citation>
    <scope>NUCLEOTIDE SEQUENCE [LARGE SCALE GENOMIC DNA]</scope>
    <source>
        <strain evidence="3">HL-2020</strain>
        <tissue evidence="3">Leaf</tissue>
    </source>
</reference>
<keyword evidence="2" id="KW-0812">Transmembrane</keyword>
<name>A0A835IDD3_9MAGN</name>
<feature type="transmembrane region" description="Helical" evidence="2">
    <location>
        <begin position="50"/>
        <end position="68"/>
    </location>
</feature>
<keyword evidence="2" id="KW-1133">Transmembrane helix</keyword>
<evidence type="ECO:0000256" key="2">
    <source>
        <dbReference type="SAM" id="Phobius"/>
    </source>
</evidence>
<protein>
    <recommendedName>
        <fullName evidence="5">CASP-like protein</fullName>
    </recommendedName>
</protein>
<evidence type="ECO:0000313" key="3">
    <source>
        <dbReference type="EMBL" id="KAF9615501.1"/>
    </source>
</evidence>
<organism evidence="3 4">
    <name type="scientific">Coptis chinensis</name>
    <dbReference type="NCBI Taxonomy" id="261450"/>
    <lineage>
        <taxon>Eukaryota</taxon>
        <taxon>Viridiplantae</taxon>
        <taxon>Streptophyta</taxon>
        <taxon>Embryophyta</taxon>
        <taxon>Tracheophyta</taxon>
        <taxon>Spermatophyta</taxon>
        <taxon>Magnoliopsida</taxon>
        <taxon>Ranunculales</taxon>
        <taxon>Ranunculaceae</taxon>
        <taxon>Coptidoideae</taxon>
        <taxon>Coptis</taxon>
    </lineage>
</organism>
<dbReference type="EMBL" id="JADFTS010000003">
    <property type="protein sequence ID" value="KAF9615501.1"/>
    <property type="molecule type" value="Genomic_DNA"/>
</dbReference>
<feature type="compositionally biased region" description="Polar residues" evidence="1">
    <location>
        <begin position="20"/>
        <end position="31"/>
    </location>
</feature>
<evidence type="ECO:0008006" key="5">
    <source>
        <dbReference type="Google" id="ProtNLM"/>
    </source>
</evidence>